<organism evidence="1 2">
    <name type="scientific">Camellia lanceoleosa</name>
    <dbReference type="NCBI Taxonomy" id="1840588"/>
    <lineage>
        <taxon>Eukaryota</taxon>
        <taxon>Viridiplantae</taxon>
        <taxon>Streptophyta</taxon>
        <taxon>Embryophyta</taxon>
        <taxon>Tracheophyta</taxon>
        <taxon>Spermatophyta</taxon>
        <taxon>Magnoliopsida</taxon>
        <taxon>eudicotyledons</taxon>
        <taxon>Gunneridae</taxon>
        <taxon>Pentapetalae</taxon>
        <taxon>asterids</taxon>
        <taxon>Ericales</taxon>
        <taxon>Theaceae</taxon>
        <taxon>Camellia</taxon>
    </lineage>
</organism>
<accession>A0ACC0IKB8</accession>
<sequence>MADLVGLRFVGLRWVTHFCWVRSWLGRRRRKLSLFVGGLLQPRVVRNLMLTVGGGLWHLRRVIMSF</sequence>
<reference evidence="1 2" key="1">
    <citation type="journal article" date="2022" name="Plant J.">
        <title>Chromosome-level genome of Camellia lanceoleosa provides a valuable resource for understanding genome evolution and self-incompatibility.</title>
        <authorList>
            <person name="Gong W."/>
            <person name="Xiao S."/>
            <person name="Wang L."/>
            <person name="Liao Z."/>
            <person name="Chang Y."/>
            <person name="Mo W."/>
            <person name="Hu G."/>
            <person name="Li W."/>
            <person name="Zhao G."/>
            <person name="Zhu H."/>
            <person name="Hu X."/>
            <person name="Ji K."/>
            <person name="Xiang X."/>
            <person name="Song Q."/>
            <person name="Yuan D."/>
            <person name="Jin S."/>
            <person name="Zhang L."/>
        </authorList>
    </citation>
    <scope>NUCLEOTIDE SEQUENCE [LARGE SCALE GENOMIC DNA]</scope>
    <source>
        <strain evidence="1">SQ_2022a</strain>
    </source>
</reference>
<evidence type="ECO:0000313" key="2">
    <source>
        <dbReference type="Proteomes" id="UP001060215"/>
    </source>
</evidence>
<dbReference type="EMBL" id="CM045760">
    <property type="protein sequence ID" value="KAI8026249.1"/>
    <property type="molecule type" value="Genomic_DNA"/>
</dbReference>
<comment type="caution">
    <text evidence="1">The sequence shown here is derived from an EMBL/GenBank/DDBJ whole genome shotgun (WGS) entry which is preliminary data.</text>
</comment>
<name>A0ACC0IKB8_9ERIC</name>
<proteinExistence type="predicted"/>
<evidence type="ECO:0000313" key="1">
    <source>
        <dbReference type="EMBL" id="KAI8026249.1"/>
    </source>
</evidence>
<dbReference type="Proteomes" id="UP001060215">
    <property type="component" value="Chromosome 3"/>
</dbReference>
<gene>
    <name evidence="1" type="ORF">LOK49_LG02G01177</name>
</gene>
<protein>
    <submittedName>
        <fullName evidence="1">Uncharacterized protein</fullName>
    </submittedName>
</protein>
<keyword evidence="2" id="KW-1185">Reference proteome</keyword>